<name>L8JY60_9BACT</name>
<sequence length="467" mass="54650">MTKLKDLLQKLDTKKAELESLKPLKKNWQRKLDDKYRLEWNFHSNHIEGNTLTYGETQMLLFFGKATGEHEKREYDEMEAHDVAIKMVTEWAQDESRDITESDLRELNKIILVKPFWKEAITEDGQETRKQIIPGQYKTSPNSVRMKSGEIHHYATPEETPAKMKDLMEEYQKSKDEHPIVRAAKAHHEFTAIHPFDDGNGRVSRLWVNYIMLRAGYPPLIIRVDNKEAYLTALQKADTGDLVPFIEFLIAEMEWSLNKAIDAAHGQSLEEPGDLDKKLALLKKEIAGEDSENDIKMNLTYQVVRESLVDWGSELFDELAKVTSKFNEFYDQPNHRLNVRMEGRGVSLTFRDKIDYTKLNEEFRYNETNHEIREAEAIFQTHFAAYKKSGINPFGCSYSVRVIYDRYTYEIHLGYFDKEAQGQKTKLFKKNLLHKPLTSEEIGEIALQWGNTLFEHLDYNRKKNIKQ</sequence>
<dbReference type="GO" id="GO:0005524">
    <property type="term" value="F:ATP binding"/>
    <property type="evidence" value="ECO:0007669"/>
    <property type="project" value="UniProtKB-KW"/>
</dbReference>
<dbReference type="eggNOG" id="COG3177">
    <property type="taxonomic scope" value="Bacteria"/>
</dbReference>
<gene>
    <name evidence="5" type="ORF">C900_00963</name>
</gene>
<feature type="active site" evidence="1">
    <location>
        <position position="194"/>
    </location>
</feature>
<evidence type="ECO:0000259" key="4">
    <source>
        <dbReference type="PROSITE" id="PS51459"/>
    </source>
</evidence>
<evidence type="ECO:0000313" key="5">
    <source>
        <dbReference type="EMBL" id="ELR72584.1"/>
    </source>
</evidence>
<dbReference type="Proteomes" id="UP000011135">
    <property type="component" value="Unassembled WGS sequence"/>
</dbReference>
<organism evidence="5 6">
    <name type="scientific">Fulvivirga imtechensis AK7</name>
    <dbReference type="NCBI Taxonomy" id="1237149"/>
    <lineage>
        <taxon>Bacteria</taxon>
        <taxon>Pseudomonadati</taxon>
        <taxon>Bacteroidota</taxon>
        <taxon>Cytophagia</taxon>
        <taxon>Cytophagales</taxon>
        <taxon>Fulvivirgaceae</taxon>
        <taxon>Fulvivirga</taxon>
    </lineage>
</organism>
<proteinExistence type="predicted"/>
<keyword evidence="6" id="KW-1185">Reference proteome</keyword>
<dbReference type="STRING" id="1237149.C900_00963"/>
<protein>
    <recommendedName>
        <fullName evidence="4">Fido domain-containing protein</fullName>
    </recommendedName>
</protein>
<reference evidence="5 6" key="1">
    <citation type="submission" date="2012-12" db="EMBL/GenBank/DDBJ databases">
        <title>Genome assembly of Fulvivirga imtechensis AK7.</title>
        <authorList>
            <person name="Nupur N."/>
            <person name="Khatri I."/>
            <person name="Kumar R."/>
            <person name="Subramanian S."/>
            <person name="Pinnaka A."/>
        </authorList>
    </citation>
    <scope>NUCLEOTIDE SEQUENCE [LARGE SCALE GENOMIC DNA]</scope>
    <source>
        <strain evidence="5 6">AK7</strain>
    </source>
</reference>
<dbReference type="InterPro" id="IPR040198">
    <property type="entry name" value="Fido_containing"/>
</dbReference>
<evidence type="ECO:0000256" key="3">
    <source>
        <dbReference type="PIRSR" id="PIRSR640198-3"/>
    </source>
</evidence>
<evidence type="ECO:0000256" key="1">
    <source>
        <dbReference type="PIRSR" id="PIRSR640198-1"/>
    </source>
</evidence>
<dbReference type="Pfam" id="PF02661">
    <property type="entry name" value="Fic"/>
    <property type="match status" value="1"/>
</dbReference>
<evidence type="ECO:0000256" key="2">
    <source>
        <dbReference type="PIRSR" id="PIRSR640198-2"/>
    </source>
</evidence>
<dbReference type="InterPro" id="IPR036597">
    <property type="entry name" value="Fido-like_dom_sf"/>
</dbReference>
<feature type="site" description="Important for autoinhibition of adenylyltransferase activity" evidence="3">
    <location>
        <position position="48"/>
    </location>
</feature>
<evidence type="ECO:0000313" key="6">
    <source>
        <dbReference type="Proteomes" id="UP000011135"/>
    </source>
</evidence>
<feature type="binding site" evidence="2">
    <location>
        <begin position="198"/>
        <end position="205"/>
    </location>
    <ligand>
        <name>ATP</name>
        <dbReference type="ChEBI" id="CHEBI:30616"/>
    </ligand>
</feature>
<accession>L8JY60</accession>
<dbReference type="OrthoDB" id="9813719at2"/>
<comment type="caution">
    <text evidence="5">The sequence shown here is derived from an EMBL/GenBank/DDBJ whole genome shotgun (WGS) entry which is preliminary data.</text>
</comment>
<feature type="domain" description="Fido" evidence="4">
    <location>
        <begin position="99"/>
        <end position="251"/>
    </location>
</feature>
<dbReference type="PANTHER" id="PTHR13504:SF38">
    <property type="entry name" value="FIDO DOMAIN-CONTAINING PROTEIN"/>
    <property type="match status" value="1"/>
</dbReference>
<dbReference type="InterPro" id="IPR003812">
    <property type="entry name" value="Fido"/>
</dbReference>
<dbReference type="RefSeq" id="WP_009578634.1">
    <property type="nucleotide sequence ID" value="NZ_AMZN01000015.1"/>
</dbReference>
<dbReference type="PROSITE" id="PS51459">
    <property type="entry name" value="FIDO"/>
    <property type="match status" value="1"/>
</dbReference>
<dbReference type="PANTHER" id="PTHR13504">
    <property type="entry name" value="FIDO DOMAIN-CONTAINING PROTEIN DDB_G0283145"/>
    <property type="match status" value="1"/>
</dbReference>
<dbReference type="PATRIC" id="fig|1237149.3.peg.1165"/>
<dbReference type="Gene3D" id="1.10.3290.10">
    <property type="entry name" value="Fido-like domain"/>
    <property type="match status" value="1"/>
</dbReference>
<dbReference type="AlphaFoldDB" id="L8JY60"/>
<keyword evidence="2" id="KW-0067">ATP-binding</keyword>
<dbReference type="EMBL" id="AMZN01000015">
    <property type="protein sequence ID" value="ELR72584.1"/>
    <property type="molecule type" value="Genomic_DNA"/>
</dbReference>
<dbReference type="SUPFAM" id="SSF140931">
    <property type="entry name" value="Fic-like"/>
    <property type="match status" value="1"/>
</dbReference>
<keyword evidence="2" id="KW-0547">Nucleotide-binding</keyword>